<dbReference type="RefSeq" id="WP_145288115.1">
    <property type="nucleotide sequence ID" value="NZ_VMSJ01000002.1"/>
</dbReference>
<reference evidence="4 5" key="1">
    <citation type="submission" date="2019-07" db="EMBL/GenBank/DDBJ databases">
        <title>Salinicoccus cyprini sp. nov., isolated from gastro-intestinal tract of mirror carp, Cyprinus carpio var. specularis, collected from Gobind Sagar Reservoir, Himachal Pradesh, India.</title>
        <authorList>
            <person name="Talwar C."/>
            <person name="Singh A.K."/>
            <person name="Lal R."/>
            <person name="Negi R.K."/>
        </authorList>
    </citation>
    <scope>NUCLEOTIDE SEQUENCE [LARGE SCALE GENOMIC DNA]</scope>
    <source>
        <strain evidence="4 5">CT19</strain>
    </source>
</reference>
<feature type="compositionally biased region" description="Basic and acidic residues" evidence="1">
    <location>
        <begin position="87"/>
        <end position="97"/>
    </location>
</feature>
<keyword evidence="2" id="KW-0472">Membrane</keyword>
<comment type="caution">
    <text evidence="4">The sequence shown here is derived from an EMBL/GenBank/DDBJ whole genome shotgun (WGS) entry which is preliminary data.</text>
</comment>
<feature type="region of interest" description="Disordered" evidence="1">
    <location>
        <begin position="86"/>
        <end position="109"/>
    </location>
</feature>
<evidence type="ECO:0000313" key="4">
    <source>
        <dbReference type="EMBL" id="TVT28260.1"/>
    </source>
</evidence>
<gene>
    <name evidence="4" type="ORF">FO441_07565</name>
</gene>
<dbReference type="OrthoDB" id="2135402at2"/>
<dbReference type="EMBL" id="VMSJ01000002">
    <property type="protein sequence ID" value="TVT28260.1"/>
    <property type="molecule type" value="Genomic_DNA"/>
</dbReference>
<name>A0A558AVH4_9STAP</name>
<evidence type="ECO:0000256" key="1">
    <source>
        <dbReference type="SAM" id="MobiDB-lite"/>
    </source>
</evidence>
<evidence type="ECO:0000256" key="2">
    <source>
        <dbReference type="SAM" id="Phobius"/>
    </source>
</evidence>
<feature type="transmembrane region" description="Helical" evidence="2">
    <location>
        <begin position="31"/>
        <end position="50"/>
    </location>
</feature>
<evidence type="ECO:0000313" key="5">
    <source>
        <dbReference type="Proteomes" id="UP000315103"/>
    </source>
</evidence>
<evidence type="ECO:0000259" key="3">
    <source>
        <dbReference type="Pfam" id="PF14145"/>
    </source>
</evidence>
<dbReference type="Pfam" id="PF14145">
    <property type="entry name" value="YrhK"/>
    <property type="match status" value="1"/>
</dbReference>
<accession>A0A558AVH4</accession>
<organism evidence="4 5">
    <name type="scientific">Salinicoccus cyprini</name>
    <dbReference type="NCBI Taxonomy" id="2493691"/>
    <lineage>
        <taxon>Bacteria</taxon>
        <taxon>Bacillati</taxon>
        <taxon>Bacillota</taxon>
        <taxon>Bacilli</taxon>
        <taxon>Bacillales</taxon>
        <taxon>Staphylococcaceae</taxon>
        <taxon>Salinicoccus</taxon>
    </lineage>
</organism>
<dbReference type="InterPro" id="IPR025424">
    <property type="entry name" value="YrhK_domain"/>
</dbReference>
<proteinExistence type="predicted"/>
<keyword evidence="2" id="KW-0812">Transmembrane</keyword>
<feature type="compositionally biased region" description="Polar residues" evidence="1">
    <location>
        <begin position="98"/>
        <end position="109"/>
    </location>
</feature>
<dbReference type="AlphaFoldDB" id="A0A558AVH4"/>
<keyword evidence="5" id="KW-1185">Reference proteome</keyword>
<dbReference type="Proteomes" id="UP000315103">
    <property type="component" value="Unassembled WGS sequence"/>
</dbReference>
<protein>
    <recommendedName>
        <fullName evidence="3">YrhK domain-containing protein</fullName>
    </recommendedName>
</protein>
<sequence>MPEFKNDKTAYEVDVGKFEIFFRKRYKLLSILNDLSLGIWFTVGSILFFWTATQTFGTVLFVIGSLQLLGRPILKLIHGFFMRKASKRPDGDEENHSQQHQPPDQTDGR</sequence>
<keyword evidence="2" id="KW-1133">Transmembrane helix</keyword>
<feature type="transmembrane region" description="Helical" evidence="2">
    <location>
        <begin position="56"/>
        <end position="74"/>
    </location>
</feature>
<feature type="domain" description="YrhK" evidence="3">
    <location>
        <begin position="24"/>
        <end position="78"/>
    </location>
</feature>